<name>A0A6N3H3W0_MEDGN</name>
<proteinExistence type="predicted"/>
<dbReference type="RefSeq" id="WP_156734719.1">
    <property type="nucleotide sequence ID" value="NZ_CACRUU010000116.1"/>
</dbReference>
<evidence type="ECO:0000259" key="1">
    <source>
        <dbReference type="Pfam" id="PF08348"/>
    </source>
</evidence>
<dbReference type="PANTHER" id="PTHR35568">
    <property type="entry name" value="TRANSCRIPTIONAL REGULATOR DAUR"/>
    <property type="match status" value="1"/>
</dbReference>
<dbReference type="PANTHER" id="PTHR35568:SF1">
    <property type="entry name" value="TRANSCRIPTIONAL REGULATOR DAUR"/>
    <property type="match status" value="1"/>
</dbReference>
<feature type="domain" description="Transcriptional regulator DauR-like HTH" evidence="2">
    <location>
        <begin position="144"/>
        <end position="205"/>
    </location>
</feature>
<dbReference type="InterPro" id="IPR013559">
    <property type="entry name" value="YheO"/>
</dbReference>
<accession>A0A6N3H3W0</accession>
<protein>
    <submittedName>
        <fullName evidence="3">YheO-like PAS domain protein</fullName>
    </submittedName>
</protein>
<dbReference type="InterPro" id="IPR039445">
    <property type="entry name" value="DauR-like_HTH"/>
</dbReference>
<dbReference type="AlphaFoldDB" id="A0A6N3H3W0"/>
<gene>
    <name evidence="3" type="ORF">RGLFYP36_02824</name>
</gene>
<feature type="domain" description="YheO-like" evidence="1">
    <location>
        <begin position="12"/>
        <end position="118"/>
    </location>
</feature>
<reference evidence="3" key="1">
    <citation type="submission" date="2019-11" db="EMBL/GenBank/DDBJ databases">
        <authorList>
            <person name="Feng L."/>
        </authorList>
    </citation>
    <scope>NUCLEOTIDE SEQUENCE</scope>
    <source>
        <strain evidence="3">RgnavusLFYP36</strain>
    </source>
</reference>
<organism evidence="3">
    <name type="scientific">Mediterraneibacter gnavus</name>
    <name type="common">Ruminococcus gnavus</name>
    <dbReference type="NCBI Taxonomy" id="33038"/>
    <lineage>
        <taxon>Bacteria</taxon>
        <taxon>Bacillati</taxon>
        <taxon>Bacillota</taxon>
        <taxon>Clostridia</taxon>
        <taxon>Lachnospirales</taxon>
        <taxon>Lachnospiraceae</taxon>
        <taxon>Mediterraneibacter</taxon>
    </lineage>
</organism>
<evidence type="ECO:0000313" key="3">
    <source>
        <dbReference type="EMBL" id="VYU71564.1"/>
    </source>
</evidence>
<dbReference type="EMBL" id="CACRUU010000116">
    <property type="protein sequence ID" value="VYU71564.1"/>
    <property type="molecule type" value="Genomic_DNA"/>
</dbReference>
<evidence type="ECO:0000259" key="2">
    <source>
        <dbReference type="Pfam" id="PF13309"/>
    </source>
</evidence>
<sequence>MSYVSDNFKILCDICECIARQFGEDCEVVLHDLTKPYENTVVAIWNGHVTGRKVGDGGTDAGLAILRGTANPKDEYCYINTAPSGHILKSTSKYFVDENGKVVGSLCINYDITNLMKGQSAIEKFTSKNEPRDEIFTGNVDEILEILMEKAVESTGKTIDVLDKEDKVEIVKYLDEKGAFLIKKSAERVAEYLDISRFTVYNYLNETKEE</sequence>
<dbReference type="Pfam" id="PF13309">
    <property type="entry name" value="HTH_22"/>
    <property type="match status" value="1"/>
</dbReference>
<dbReference type="Pfam" id="PF08348">
    <property type="entry name" value="PAS_6"/>
    <property type="match status" value="1"/>
</dbReference>
<dbReference type="InterPro" id="IPR039446">
    <property type="entry name" value="DauR-like"/>
</dbReference>